<dbReference type="AlphaFoldDB" id="A0A645J7U0"/>
<dbReference type="Gene3D" id="3.40.50.300">
    <property type="entry name" value="P-loop containing nucleotide triphosphate hydrolases"/>
    <property type="match status" value="1"/>
</dbReference>
<evidence type="ECO:0000256" key="1">
    <source>
        <dbReference type="ARBA" id="ARBA00022448"/>
    </source>
</evidence>
<accession>A0A645J7U0</accession>
<keyword evidence="3" id="KW-0547">Nucleotide-binding</keyword>
<dbReference type="GO" id="GO:0005524">
    <property type="term" value="F:ATP binding"/>
    <property type="evidence" value="ECO:0007669"/>
    <property type="project" value="UniProtKB-KW"/>
</dbReference>
<dbReference type="PANTHER" id="PTHR42734">
    <property type="entry name" value="METAL TRANSPORT SYSTEM ATP-BINDING PROTEIN TM_0124-RELATED"/>
    <property type="match status" value="1"/>
</dbReference>
<dbReference type="GO" id="GO:0016887">
    <property type="term" value="F:ATP hydrolysis activity"/>
    <property type="evidence" value="ECO:0007669"/>
    <property type="project" value="InterPro"/>
</dbReference>
<dbReference type="InterPro" id="IPR003439">
    <property type="entry name" value="ABC_transporter-like_ATP-bd"/>
</dbReference>
<dbReference type="EMBL" id="VSSQ01132957">
    <property type="protein sequence ID" value="MPN59210.1"/>
    <property type="molecule type" value="Genomic_DNA"/>
</dbReference>
<reference evidence="3" key="1">
    <citation type="submission" date="2019-08" db="EMBL/GenBank/DDBJ databases">
        <authorList>
            <person name="Kucharzyk K."/>
            <person name="Murdoch R.W."/>
            <person name="Higgins S."/>
            <person name="Loffler F."/>
        </authorList>
    </citation>
    <scope>NUCLEOTIDE SEQUENCE</scope>
</reference>
<organism evidence="3">
    <name type="scientific">bioreactor metagenome</name>
    <dbReference type="NCBI Taxonomy" id="1076179"/>
    <lineage>
        <taxon>unclassified sequences</taxon>
        <taxon>metagenomes</taxon>
        <taxon>ecological metagenomes</taxon>
    </lineage>
</organism>
<sequence>MIQQFSRSESVENMIISGLNDSVGLYTVPTDIQKDIAKSWLQMLGPSFQNKNFQQLSLGQQRMVMVARAMVKHPPLLILDEPTIELDDENSRLFIDMVKAIAAEKQMAIMYVSHRAEEDLQPDKVFELIKTENGFTGKVRVPEDI</sequence>
<keyword evidence="3" id="KW-0067">ATP-binding</keyword>
<dbReference type="EC" id="3.6.3.-" evidence="3"/>
<name>A0A645J7U0_9ZZZZ</name>
<comment type="caution">
    <text evidence="3">The sequence shown here is derived from an EMBL/GenBank/DDBJ whole genome shotgun (WGS) entry which is preliminary data.</text>
</comment>
<protein>
    <submittedName>
        <fullName evidence="3">Putative ABC transporter ATP-binding protein YlmA</fullName>
        <ecNumber evidence="3">3.6.3.-</ecNumber>
    </submittedName>
</protein>
<dbReference type="Pfam" id="PF00005">
    <property type="entry name" value="ABC_tran"/>
    <property type="match status" value="1"/>
</dbReference>
<gene>
    <name evidence="3" type="primary">ylmA_7</name>
    <name evidence="3" type="ORF">SDC9_206930</name>
</gene>
<feature type="domain" description="ABC transporter" evidence="2">
    <location>
        <begin position="20"/>
        <end position="83"/>
    </location>
</feature>
<dbReference type="InterPro" id="IPR027417">
    <property type="entry name" value="P-loop_NTPase"/>
</dbReference>
<dbReference type="InterPro" id="IPR050153">
    <property type="entry name" value="Metal_Ion_Import_ABC"/>
</dbReference>
<dbReference type="SUPFAM" id="SSF52540">
    <property type="entry name" value="P-loop containing nucleoside triphosphate hydrolases"/>
    <property type="match status" value="1"/>
</dbReference>
<keyword evidence="1" id="KW-0813">Transport</keyword>
<keyword evidence="3" id="KW-0378">Hydrolase</keyword>
<evidence type="ECO:0000313" key="3">
    <source>
        <dbReference type="EMBL" id="MPN59210.1"/>
    </source>
</evidence>
<evidence type="ECO:0000259" key="2">
    <source>
        <dbReference type="Pfam" id="PF00005"/>
    </source>
</evidence>
<proteinExistence type="predicted"/>